<dbReference type="Gene3D" id="1.10.287.1080">
    <property type="entry name" value="MazG-like"/>
    <property type="match status" value="1"/>
</dbReference>
<name>A0ABS6GWQ5_MAMLE</name>
<dbReference type="EMBL" id="JAHLZN010000012">
    <property type="protein sequence ID" value="MBU6113875.1"/>
    <property type="molecule type" value="Genomic_DNA"/>
</dbReference>
<protein>
    <submittedName>
        <fullName evidence="1">Uncharacterized protein</fullName>
    </submittedName>
</protein>
<accession>A0ABS6GWQ5</accession>
<evidence type="ECO:0000313" key="1">
    <source>
        <dbReference type="EMBL" id="MBU6113875.1"/>
    </source>
</evidence>
<dbReference type="Pfam" id="PF12643">
    <property type="entry name" value="MazG-like"/>
    <property type="match status" value="1"/>
</dbReference>
<comment type="caution">
    <text evidence="1">The sequence shown here is derived from an EMBL/GenBank/DDBJ whole genome shotgun (WGS) entry which is preliminary data.</text>
</comment>
<sequence>MLADNLNFDIEEIIKRKLGKNAIKYPVEKSKNSNLKYDEEKP</sequence>
<keyword evidence="2" id="KW-1185">Reference proteome</keyword>
<dbReference type="SUPFAM" id="SSF101386">
    <property type="entry name" value="all-alpha NTP pyrophosphatases"/>
    <property type="match status" value="1"/>
</dbReference>
<evidence type="ECO:0000313" key="2">
    <source>
        <dbReference type="Proteomes" id="UP000770161"/>
    </source>
</evidence>
<gene>
    <name evidence="1" type="ORF">KQ656_07885</name>
</gene>
<dbReference type="InterPro" id="IPR025984">
    <property type="entry name" value="DCTPP"/>
</dbReference>
<reference evidence="1 2" key="1">
    <citation type="submission" date="2021-06" db="EMBL/GenBank/DDBJ databases">
        <title>Staphylococcus lentus K169 genome sequencing.</title>
        <authorList>
            <person name="Sundareshan S."/>
            <person name="Akhila D.S."/>
            <person name="Prachi D."/>
            <person name="Sivakumar R."/>
            <person name="Rajendhran J."/>
            <person name="Isloor S."/>
            <person name="Hegde N.R."/>
        </authorList>
    </citation>
    <scope>NUCLEOTIDE SEQUENCE [LARGE SCALE GENOMIC DNA]</scope>
    <source>
        <strain evidence="1 2">K169</strain>
    </source>
</reference>
<organism evidence="1 2">
    <name type="scientific">Mammaliicoccus lentus</name>
    <name type="common">Staphylococcus lentus</name>
    <dbReference type="NCBI Taxonomy" id="42858"/>
    <lineage>
        <taxon>Bacteria</taxon>
        <taxon>Bacillati</taxon>
        <taxon>Bacillota</taxon>
        <taxon>Bacilli</taxon>
        <taxon>Bacillales</taxon>
        <taxon>Staphylococcaceae</taxon>
        <taxon>Mammaliicoccus</taxon>
    </lineage>
</organism>
<proteinExistence type="predicted"/>
<dbReference type="Proteomes" id="UP000770161">
    <property type="component" value="Unassembled WGS sequence"/>
</dbReference>